<comment type="subunit">
    <text evidence="9">Interacts with LGALS1 and laminin.</text>
</comment>
<evidence type="ECO:0000256" key="1">
    <source>
        <dbReference type="ARBA" id="ARBA00004613"/>
    </source>
</evidence>
<evidence type="ECO:0000313" key="16">
    <source>
        <dbReference type="Proteomes" id="UP001152803"/>
    </source>
</evidence>
<feature type="disulfide bond" evidence="11">
    <location>
        <begin position="93"/>
        <end position="103"/>
    </location>
</feature>
<dbReference type="OrthoDB" id="536948at2759"/>
<evidence type="ECO:0000256" key="12">
    <source>
        <dbReference type="SAM" id="Phobius"/>
    </source>
</evidence>
<gene>
    <name evidence="15" type="ORF">COCON_G00202580</name>
</gene>
<evidence type="ECO:0000256" key="5">
    <source>
        <dbReference type="ARBA" id="ARBA00023157"/>
    </source>
</evidence>
<keyword evidence="12" id="KW-0812">Transmembrane</keyword>
<dbReference type="GO" id="GO:0005615">
    <property type="term" value="C:extracellular space"/>
    <property type="evidence" value="ECO:0007669"/>
    <property type="project" value="TreeGrafter"/>
</dbReference>
<dbReference type="PANTHER" id="PTHR48071">
    <property type="entry name" value="SRCR DOMAIN-CONTAINING PROTEIN"/>
    <property type="match status" value="1"/>
</dbReference>
<evidence type="ECO:0000256" key="9">
    <source>
        <dbReference type="ARBA" id="ARBA00064153"/>
    </source>
</evidence>
<feature type="transmembrane region" description="Helical" evidence="12">
    <location>
        <begin position="191"/>
        <end position="211"/>
    </location>
</feature>
<dbReference type="FunFam" id="3.10.250.10:FF:000007">
    <property type="entry name" value="Soluble scavenger receptor cysteine-rich domain-containing protein SSC5D"/>
    <property type="match status" value="1"/>
</dbReference>
<comment type="subcellular location">
    <subcellularLocation>
        <location evidence="1">Secreted</location>
    </subcellularLocation>
</comment>
<feature type="signal peptide" evidence="13">
    <location>
        <begin position="1"/>
        <end position="21"/>
    </location>
</feature>
<accession>A0A9Q1CYZ1</accession>
<feature type="chain" id="PRO_5040373630" description="Soluble scavenger receptor cysteine-rich domain-containing protein SSC5D" evidence="13">
    <location>
        <begin position="22"/>
        <end position="238"/>
    </location>
</feature>
<reference evidence="15" key="1">
    <citation type="journal article" date="2023" name="Science">
        <title>Genome structures resolve the early diversification of teleost fishes.</title>
        <authorList>
            <person name="Parey E."/>
            <person name="Louis A."/>
            <person name="Montfort J."/>
            <person name="Bouchez O."/>
            <person name="Roques C."/>
            <person name="Iampietro C."/>
            <person name="Lluch J."/>
            <person name="Castinel A."/>
            <person name="Donnadieu C."/>
            <person name="Desvignes T."/>
            <person name="Floi Bucao C."/>
            <person name="Jouanno E."/>
            <person name="Wen M."/>
            <person name="Mejri S."/>
            <person name="Dirks R."/>
            <person name="Jansen H."/>
            <person name="Henkel C."/>
            <person name="Chen W.J."/>
            <person name="Zahm M."/>
            <person name="Cabau C."/>
            <person name="Klopp C."/>
            <person name="Thompson A.W."/>
            <person name="Robinson-Rechavi M."/>
            <person name="Braasch I."/>
            <person name="Lecointre G."/>
            <person name="Bobe J."/>
            <person name="Postlethwait J.H."/>
            <person name="Berthelot C."/>
            <person name="Roest Crollius H."/>
            <person name="Guiguen Y."/>
        </authorList>
    </citation>
    <scope>NUCLEOTIDE SEQUENCE</scope>
    <source>
        <strain evidence="15">Concon-B</strain>
    </source>
</reference>
<dbReference type="PROSITE" id="PS00420">
    <property type="entry name" value="SRCR_1"/>
    <property type="match status" value="1"/>
</dbReference>
<feature type="domain" description="SRCR" evidence="14">
    <location>
        <begin position="24"/>
        <end position="124"/>
    </location>
</feature>
<evidence type="ECO:0000256" key="13">
    <source>
        <dbReference type="SAM" id="SignalP"/>
    </source>
</evidence>
<keyword evidence="16" id="KW-1185">Reference proteome</keyword>
<proteinExistence type="predicted"/>
<evidence type="ECO:0000256" key="8">
    <source>
        <dbReference type="ARBA" id="ARBA00058074"/>
    </source>
</evidence>
<evidence type="ECO:0000259" key="14">
    <source>
        <dbReference type="PROSITE" id="PS50287"/>
    </source>
</evidence>
<dbReference type="GO" id="GO:0031638">
    <property type="term" value="P:zymogen activation"/>
    <property type="evidence" value="ECO:0007669"/>
    <property type="project" value="TreeGrafter"/>
</dbReference>
<name>A0A9Q1CYZ1_CONCO</name>
<dbReference type="InterPro" id="IPR036772">
    <property type="entry name" value="SRCR-like_dom_sf"/>
</dbReference>
<comment type="function">
    <text evidence="8">Binds to extracellular matrix proteins. Binds to pathogen-associated molecular patterns (PAMPs) present on the cell walls of Gram-positive and Gram-negative bacteria and fungi, behaving as a pattern recognition receptor (PRR). Induces bacterial and fungal aggregation and subsequent inhibition of PAMP-induced cytokine release. Does not possess intrinsic bactericidal activity. May play a role in the innate defense and homeostasis of certain epithelial surfaces.</text>
</comment>
<keyword evidence="5 11" id="KW-1015">Disulfide bond</keyword>
<evidence type="ECO:0000256" key="11">
    <source>
        <dbReference type="PROSITE-ProRule" id="PRU00196"/>
    </source>
</evidence>
<keyword evidence="4" id="KW-0677">Repeat</keyword>
<keyword evidence="12" id="KW-1133">Transmembrane helix</keyword>
<dbReference type="Proteomes" id="UP001152803">
    <property type="component" value="Unassembled WGS sequence"/>
</dbReference>
<dbReference type="Gene3D" id="3.10.250.10">
    <property type="entry name" value="SRCR-like domain"/>
    <property type="match status" value="1"/>
</dbReference>
<protein>
    <recommendedName>
        <fullName evidence="10">Soluble scavenger receptor cysteine-rich domain-containing protein SSC5D</fullName>
    </recommendedName>
</protein>
<evidence type="ECO:0000256" key="10">
    <source>
        <dbReference type="ARBA" id="ARBA00069168"/>
    </source>
</evidence>
<evidence type="ECO:0000256" key="4">
    <source>
        <dbReference type="ARBA" id="ARBA00022737"/>
    </source>
</evidence>
<evidence type="ECO:0000256" key="2">
    <source>
        <dbReference type="ARBA" id="ARBA00022525"/>
    </source>
</evidence>
<comment type="caution">
    <text evidence="15">The sequence shown here is derived from an EMBL/GenBank/DDBJ whole genome shotgun (WGS) entry which is preliminary data.</text>
</comment>
<evidence type="ECO:0000313" key="15">
    <source>
        <dbReference type="EMBL" id="KAJ8253646.1"/>
    </source>
</evidence>
<keyword evidence="2" id="KW-0964">Secreted</keyword>
<dbReference type="Pfam" id="PF00530">
    <property type="entry name" value="SRCR"/>
    <property type="match status" value="1"/>
</dbReference>
<organism evidence="15 16">
    <name type="scientific">Conger conger</name>
    <name type="common">Conger eel</name>
    <name type="synonym">Muraena conger</name>
    <dbReference type="NCBI Taxonomy" id="82655"/>
    <lineage>
        <taxon>Eukaryota</taxon>
        <taxon>Metazoa</taxon>
        <taxon>Chordata</taxon>
        <taxon>Craniata</taxon>
        <taxon>Vertebrata</taxon>
        <taxon>Euteleostomi</taxon>
        <taxon>Actinopterygii</taxon>
        <taxon>Neopterygii</taxon>
        <taxon>Teleostei</taxon>
        <taxon>Anguilliformes</taxon>
        <taxon>Congridae</taxon>
        <taxon>Conger</taxon>
    </lineage>
</organism>
<dbReference type="InterPro" id="IPR001190">
    <property type="entry name" value="SRCR"/>
</dbReference>
<sequence>MLEIVLMEFFYLLTVLLPADGAQIRLVNGTGRCSGRVEVYHSGQWGTVCDDDWDMNDAAVVCWELGCGTAESAPGGAQFGQGTEGIWMDDVGCTGSESSLSQCSHRRFGIHNCGHGEDAGVVCSAADVSHQGDCVYETTVSGYEFSSPASTPLPLTVTASEASVSGREFSSPASTLPPLTVIASLSLANKLRLSAVLLLPVLLPIILFLAFRKRRHSPEEFQLNVRMSECHQTVSREY</sequence>
<evidence type="ECO:0000256" key="7">
    <source>
        <dbReference type="ARBA" id="ARBA00023180"/>
    </source>
</evidence>
<dbReference type="PANTHER" id="PTHR48071:SF15">
    <property type="entry name" value="SRCR DOMAIN-CONTAINING PROTEIN"/>
    <property type="match status" value="1"/>
</dbReference>
<keyword evidence="3 13" id="KW-0732">Signal</keyword>
<dbReference type="EMBL" id="JAFJMO010000016">
    <property type="protein sequence ID" value="KAJ8253646.1"/>
    <property type="molecule type" value="Genomic_DNA"/>
</dbReference>
<feature type="disulfide bond" evidence="11">
    <location>
        <begin position="62"/>
        <end position="123"/>
    </location>
</feature>
<keyword evidence="6" id="KW-0675">Receptor</keyword>
<dbReference type="PRINTS" id="PR00258">
    <property type="entry name" value="SPERACTRCPTR"/>
</dbReference>
<dbReference type="GO" id="GO:0004252">
    <property type="term" value="F:serine-type endopeptidase activity"/>
    <property type="evidence" value="ECO:0007669"/>
    <property type="project" value="TreeGrafter"/>
</dbReference>
<keyword evidence="7" id="KW-0325">Glycoprotein</keyword>
<dbReference type="SUPFAM" id="SSF56487">
    <property type="entry name" value="SRCR-like"/>
    <property type="match status" value="1"/>
</dbReference>
<evidence type="ECO:0000256" key="3">
    <source>
        <dbReference type="ARBA" id="ARBA00022729"/>
    </source>
</evidence>
<dbReference type="GO" id="GO:0005886">
    <property type="term" value="C:plasma membrane"/>
    <property type="evidence" value="ECO:0007669"/>
    <property type="project" value="TreeGrafter"/>
</dbReference>
<keyword evidence="12" id="KW-0472">Membrane</keyword>
<evidence type="ECO:0000256" key="6">
    <source>
        <dbReference type="ARBA" id="ARBA00023170"/>
    </source>
</evidence>
<feature type="disulfide bond" evidence="11">
    <location>
        <begin position="49"/>
        <end position="113"/>
    </location>
</feature>
<dbReference type="AlphaFoldDB" id="A0A9Q1CYZ1"/>
<dbReference type="PROSITE" id="PS50287">
    <property type="entry name" value="SRCR_2"/>
    <property type="match status" value="1"/>
</dbReference>
<dbReference type="SMART" id="SM00202">
    <property type="entry name" value="SR"/>
    <property type="match status" value="1"/>
</dbReference>